<keyword evidence="4" id="KW-1185">Reference proteome</keyword>
<dbReference type="InterPro" id="IPR043128">
    <property type="entry name" value="Rev_trsase/Diguanyl_cyclase"/>
</dbReference>
<dbReference type="InterPro" id="IPR029787">
    <property type="entry name" value="Nucleotide_cyclase"/>
</dbReference>
<name>A0ABS9IXU4_9ACTN</name>
<dbReference type="Pfam" id="PF00990">
    <property type="entry name" value="GGDEF"/>
    <property type="match status" value="1"/>
</dbReference>
<feature type="transmembrane region" description="Helical" evidence="1">
    <location>
        <begin position="473"/>
        <end position="491"/>
    </location>
</feature>
<keyword evidence="1" id="KW-0812">Transmembrane</keyword>
<protein>
    <submittedName>
        <fullName evidence="3">GGDEF domain-containing protein</fullName>
    </submittedName>
</protein>
<dbReference type="InterPro" id="IPR050469">
    <property type="entry name" value="Diguanylate_Cyclase"/>
</dbReference>
<dbReference type="NCBIfam" id="TIGR00254">
    <property type="entry name" value="GGDEF"/>
    <property type="match status" value="1"/>
</dbReference>
<feature type="transmembrane region" description="Helical" evidence="1">
    <location>
        <begin position="55"/>
        <end position="72"/>
    </location>
</feature>
<evidence type="ECO:0000256" key="1">
    <source>
        <dbReference type="SAM" id="Phobius"/>
    </source>
</evidence>
<sequence length="560" mass="60189">MIRRPASRSHESALFHADFVAAGRATKAQVTVIMALGLAAMWILRPILFNQPHPLIHDWAFASLWLVVPAAIRVVSCLPRTPPPWSTGLFIASVYLDVITFMVIRSLSEQGGYDEIPILIPIAYLASLLVVHIRFVVLVPAMLVGFATLAIIEAMTIPITSASVIDIGAAGAIFFVPLASSWLHERQTELGWVRERRLNTLSTTDELTRLPNRRAFDHELQRALTDGPLPVSLAILDVDRFKVLNDALGHAAGDRTLAAIGRSIADSVDGPSTFTARLSGEEFVVVWSGDGPEAARAQADRVRGDVASLQLPSGRFDTPVTASAGFASLGSPPEDPARAAAVLTATADAALYRAKHDGRNRLVAAATLIPDSDPTVDARLQRPVDEVSVEVEDPLGEHDRAFLADFDRSGLVARRVIMAGIALIVVAVAAVAPGLLALPDTTVTTSRVVYGFLMIPAAVVAIVAATWRRLRPWAAVIHVVCVAPVIAGQMWLRASDVPHAQEIVTFLMPVAVLLSLGVVQIRFRLMFPAMVVLYIGILVVECLAVPAYDGDYLAFSPMPS</sequence>
<dbReference type="InterPro" id="IPR000160">
    <property type="entry name" value="GGDEF_dom"/>
</dbReference>
<evidence type="ECO:0000259" key="2">
    <source>
        <dbReference type="PROSITE" id="PS50887"/>
    </source>
</evidence>
<dbReference type="PANTHER" id="PTHR45138">
    <property type="entry name" value="REGULATORY COMPONENTS OF SENSORY TRANSDUCTION SYSTEM"/>
    <property type="match status" value="1"/>
</dbReference>
<feature type="transmembrane region" description="Helical" evidence="1">
    <location>
        <begin position="116"/>
        <end position="137"/>
    </location>
</feature>
<reference evidence="3 4" key="1">
    <citation type="submission" date="2022-01" db="EMBL/GenBank/DDBJ databases">
        <authorList>
            <person name="Huang Y."/>
        </authorList>
    </citation>
    <scope>NUCLEOTIDE SEQUENCE [LARGE SCALE GENOMIC DNA]</scope>
    <source>
        <strain evidence="3 4">HY366</strain>
    </source>
</reference>
<evidence type="ECO:0000313" key="3">
    <source>
        <dbReference type="EMBL" id="MCF8590275.1"/>
    </source>
</evidence>
<dbReference type="CDD" id="cd01949">
    <property type="entry name" value="GGDEF"/>
    <property type="match status" value="1"/>
</dbReference>
<feature type="transmembrane region" description="Helical" evidence="1">
    <location>
        <begin position="448"/>
        <end position="466"/>
    </location>
</feature>
<keyword evidence="1" id="KW-0472">Membrane</keyword>
<feature type="transmembrane region" description="Helical" evidence="1">
    <location>
        <begin position="531"/>
        <end position="548"/>
    </location>
</feature>
<gene>
    <name evidence="3" type="ORF">L5G33_17615</name>
</gene>
<dbReference type="SUPFAM" id="SSF55073">
    <property type="entry name" value="Nucleotide cyclase"/>
    <property type="match status" value="1"/>
</dbReference>
<feature type="transmembrane region" description="Helical" evidence="1">
    <location>
        <begin position="503"/>
        <end position="519"/>
    </location>
</feature>
<dbReference type="PANTHER" id="PTHR45138:SF24">
    <property type="entry name" value="DIGUANYLATE CYCLASE DGCC-RELATED"/>
    <property type="match status" value="1"/>
</dbReference>
<dbReference type="EMBL" id="JAKKOR010000013">
    <property type="protein sequence ID" value="MCF8590275.1"/>
    <property type="molecule type" value="Genomic_DNA"/>
</dbReference>
<feature type="domain" description="GGDEF" evidence="2">
    <location>
        <begin position="229"/>
        <end position="367"/>
    </location>
</feature>
<evidence type="ECO:0000313" key="4">
    <source>
        <dbReference type="Proteomes" id="UP001200110"/>
    </source>
</evidence>
<dbReference type="Gene3D" id="3.30.70.270">
    <property type="match status" value="1"/>
</dbReference>
<dbReference type="Proteomes" id="UP001200110">
    <property type="component" value="Unassembled WGS sequence"/>
</dbReference>
<dbReference type="SMART" id="SM00267">
    <property type="entry name" value="GGDEF"/>
    <property type="match status" value="1"/>
</dbReference>
<feature type="transmembrane region" description="Helical" evidence="1">
    <location>
        <begin position="84"/>
        <end position="104"/>
    </location>
</feature>
<organism evidence="3 4">
    <name type="scientific">Gordonia liuliyuniae</name>
    <dbReference type="NCBI Taxonomy" id="2911517"/>
    <lineage>
        <taxon>Bacteria</taxon>
        <taxon>Bacillati</taxon>
        <taxon>Actinomycetota</taxon>
        <taxon>Actinomycetes</taxon>
        <taxon>Mycobacteriales</taxon>
        <taxon>Gordoniaceae</taxon>
        <taxon>Gordonia</taxon>
    </lineage>
</organism>
<feature type="transmembrane region" description="Helical" evidence="1">
    <location>
        <begin position="416"/>
        <end position="436"/>
    </location>
</feature>
<feature type="transmembrane region" description="Helical" evidence="1">
    <location>
        <begin position="143"/>
        <end position="176"/>
    </location>
</feature>
<proteinExistence type="predicted"/>
<comment type="caution">
    <text evidence="3">The sequence shown here is derived from an EMBL/GenBank/DDBJ whole genome shotgun (WGS) entry which is preliminary data.</text>
</comment>
<dbReference type="PROSITE" id="PS50887">
    <property type="entry name" value="GGDEF"/>
    <property type="match status" value="1"/>
</dbReference>
<accession>A0ABS9IXU4</accession>
<dbReference type="RefSeq" id="WP_236999472.1">
    <property type="nucleotide sequence ID" value="NZ_JAKKOR010000013.1"/>
</dbReference>
<feature type="transmembrane region" description="Helical" evidence="1">
    <location>
        <begin position="28"/>
        <end position="48"/>
    </location>
</feature>
<keyword evidence="1" id="KW-1133">Transmembrane helix</keyword>